<name>A0A4V2MNT5_9HYPH</name>
<evidence type="ECO:0000256" key="12">
    <source>
        <dbReference type="PIRSR" id="PIRSR001399-3"/>
    </source>
</evidence>
<comment type="catalytic activity">
    <reaction evidence="1 9">
        <text>3-dehydroquinate = 3-dehydroshikimate + H2O</text>
        <dbReference type="Rhea" id="RHEA:21096"/>
        <dbReference type="ChEBI" id="CHEBI:15377"/>
        <dbReference type="ChEBI" id="CHEBI:16630"/>
        <dbReference type="ChEBI" id="CHEBI:32364"/>
        <dbReference type="EC" id="4.2.1.10"/>
    </reaction>
</comment>
<feature type="binding site" evidence="9 11">
    <location>
        <position position="75"/>
    </location>
    <ligand>
        <name>substrate</name>
    </ligand>
</feature>
<dbReference type="Gene3D" id="3.40.50.9100">
    <property type="entry name" value="Dehydroquinase, class II"/>
    <property type="match status" value="1"/>
</dbReference>
<keyword evidence="14" id="KW-1185">Reference proteome</keyword>
<evidence type="ECO:0000256" key="3">
    <source>
        <dbReference type="ARBA" id="ARBA00004902"/>
    </source>
</evidence>
<dbReference type="PANTHER" id="PTHR21272">
    <property type="entry name" value="CATABOLIC 3-DEHYDROQUINASE"/>
    <property type="match status" value="1"/>
</dbReference>
<dbReference type="Pfam" id="PF01220">
    <property type="entry name" value="DHquinase_II"/>
    <property type="match status" value="1"/>
</dbReference>
<dbReference type="SUPFAM" id="SSF52304">
    <property type="entry name" value="Type II 3-dehydroquinate dehydratase"/>
    <property type="match status" value="1"/>
</dbReference>
<dbReference type="NCBIfam" id="NF003806">
    <property type="entry name" value="PRK05395.1-3"/>
    <property type="match status" value="1"/>
</dbReference>
<feature type="binding site" evidence="9 11">
    <location>
        <position position="81"/>
    </location>
    <ligand>
        <name>substrate</name>
    </ligand>
</feature>
<comment type="function">
    <text evidence="2 9">Catalyzes a trans-dehydration via an enolate intermediate.</text>
</comment>
<comment type="pathway">
    <text evidence="3 9">Metabolic intermediate biosynthesis; chorismate biosynthesis; chorismate from D-erythrose 4-phosphate and phosphoenolpyruvate: step 3/7.</text>
</comment>
<feature type="active site" description="Proton acceptor" evidence="9 10">
    <location>
        <position position="24"/>
    </location>
</feature>
<sequence length="157" mass="16891">MKKRILILNGPNLNMLGTREPSVYGAMTLADIDAECTKLGSELGLVVASFQSNHEGELVEKLQEAGREKIGVVFNPGAYSHTSIALRDAIASSKAMVVEVHISNIHAREPFRHHSYISAVAKGVICGLGTQGYLLAMRALAVHMNPDGEKPIEDNNG</sequence>
<dbReference type="InterPro" id="IPR001874">
    <property type="entry name" value="DHquinase_II"/>
</dbReference>
<dbReference type="GO" id="GO:0019631">
    <property type="term" value="P:quinate catabolic process"/>
    <property type="evidence" value="ECO:0007669"/>
    <property type="project" value="TreeGrafter"/>
</dbReference>
<proteinExistence type="inferred from homology"/>
<dbReference type="PANTHER" id="PTHR21272:SF3">
    <property type="entry name" value="CATABOLIC 3-DEHYDROQUINASE"/>
    <property type="match status" value="1"/>
</dbReference>
<comment type="similarity">
    <text evidence="4 9">Belongs to the type-II 3-dehydroquinase family.</text>
</comment>
<dbReference type="EMBL" id="SJST01000003">
    <property type="protein sequence ID" value="TCD14507.1"/>
    <property type="molecule type" value="Genomic_DNA"/>
</dbReference>
<dbReference type="InterPro" id="IPR018509">
    <property type="entry name" value="DHquinase_II_CS"/>
</dbReference>
<dbReference type="InterPro" id="IPR036441">
    <property type="entry name" value="DHquinase_II_sf"/>
</dbReference>
<evidence type="ECO:0000256" key="11">
    <source>
        <dbReference type="PIRSR" id="PIRSR001399-2"/>
    </source>
</evidence>
<dbReference type="GO" id="GO:0008652">
    <property type="term" value="P:amino acid biosynthetic process"/>
    <property type="evidence" value="ECO:0007669"/>
    <property type="project" value="UniProtKB-KW"/>
</dbReference>
<evidence type="ECO:0000313" key="13">
    <source>
        <dbReference type="EMBL" id="TCD14507.1"/>
    </source>
</evidence>
<organism evidence="13 14">
    <name type="scientific">Oricola cellulosilytica</name>
    <dbReference type="NCBI Taxonomy" id="1429082"/>
    <lineage>
        <taxon>Bacteria</taxon>
        <taxon>Pseudomonadati</taxon>
        <taxon>Pseudomonadota</taxon>
        <taxon>Alphaproteobacteria</taxon>
        <taxon>Hyphomicrobiales</taxon>
        <taxon>Ahrensiaceae</taxon>
        <taxon>Oricola</taxon>
    </lineage>
</organism>
<keyword evidence="8 9" id="KW-0456">Lyase</keyword>
<comment type="subunit">
    <text evidence="5 9">Homododecamer.</text>
</comment>
<feature type="site" description="Transition state stabilizer" evidence="9 12">
    <location>
        <position position="19"/>
    </location>
</feature>
<dbReference type="NCBIfam" id="TIGR01088">
    <property type="entry name" value="aroQ"/>
    <property type="match status" value="1"/>
</dbReference>
<dbReference type="HAMAP" id="MF_00169">
    <property type="entry name" value="AroQ"/>
    <property type="match status" value="1"/>
</dbReference>
<feature type="binding site" evidence="9 11">
    <location>
        <begin position="102"/>
        <end position="103"/>
    </location>
    <ligand>
        <name>substrate</name>
    </ligand>
</feature>
<dbReference type="GO" id="GO:0009073">
    <property type="term" value="P:aromatic amino acid family biosynthetic process"/>
    <property type="evidence" value="ECO:0007669"/>
    <property type="project" value="UniProtKB-KW"/>
</dbReference>
<dbReference type="NCBIfam" id="NF003807">
    <property type="entry name" value="PRK05395.1-4"/>
    <property type="match status" value="1"/>
</dbReference>
<evidence type="ECO:0000256" key="6">
    <source>
        <dbReference type="ARBA" id="ARBA00012060"/>
    </source>
</evidence>
<dbReference type="RefSeq" id="WP_131568602.1">
    <property type="nucleotide sequence ID" value="NZ_JAINFK010000002.1"/>
</dbReference>
<keyword evidence="7 9" id="KW-0057">Aromatic amino acid biosynthesis</keyword>
<evidence type="ECO:0000256" key="2">
    <source>
        <dbReference type="ARBA" id="ARBA00003924"/>
    </source>
</evidence>
<dbReference type="CDD" id="cd00466">
    <property type="entry name" value="DHQase_II"/>
    <property type="match status" value="1"/>
</dbReference>
<dbReference type="NCBIfam" id="NF003805">
    <property type="entry name" value="PRK05395.1-2"/>
    <property type="match status" value="1"/>
</dbReference>
<evidence type="ECO:0000256" key="7">
    <source>
        <dbReference type="ARBA" id="ARBA00023141"/>
    </source>
</evidence>
<dbReference type="EC" id="4.2.1.10" evidence="6 9"/>
<dbReference type="GO" id="GO:0009423">
    <property type="term" value="P:chorismate biosynthetic process"/>
    <property type="evidence" value="ECO:0007669"/>
    <property type="project" value="UniProtKB-UniRule"/>
</dbReference>
<dbReference type="AlphaFoldDB" id="A0A4V2MNT5"/>
<gene>
    <name evidence="9 13" type="primary">aroQ</name>
    <name evidence="13" type="ORF">E0D97_10640</name>
</gene>
<feature type="binding site" evidence="9 11">
    <location>
        <position position="112"/>
    </location>
    <ligand>
        <name>substrate</name>
    </ligand>
</feature>
<dbReference type="PIRSF" id="PIRSF001399">
    <property type="entry name" value="DHquinase_II"/>
    <property type="match status" value="1"/>
</dbReference>
<evidence type="ECO:0000313" key="14">
    <source>
        <dbReference type="Proteomes" id="UP000291301"/>
    </source>
</evidence>
<accession>A0A4V2MNT5</accession>
<dbReference type="UniPathway" id="UPA00053">
    <property type="reaction ID" value="UER00086"/>
</dbReference>
<dbReference type="GO" id="GO:0003855">
    <property type="term" value="F:3-dehydroquinate dehydratase activity"/>
    <property type="evidence" value="ECO:0007669"/>
    <property type="project" value="UniProtKB-UniRule"/>
</dbReference>
<feature type="active site" description="Proton donor" evidence="9 10">
    <location>
        <position position="101"/>
    </location>
</feature>
<reference evidence="13 14" key="1">
    <citation type="journal article" date="2015" name="Antonie Van Leeuwenhoek">
        <title>Oricola cellulosilytica gen. nov., sp. nov., a cellulose-degrading bacterium of the family Phyllobacteriaceae isolated from surface seashore water, and emended descriptions of Mesorhizobium loti and Phyllobacterium myrsinacearum.</title>
        <authorList>
            <person name="Hameed A."/>
            <person name="Shahina M."/>
            <person name="Lai W.A."/>
            <person name="Lin S.Y."/>
            <person name="Young L.S."/>
            <person name="Liu Y.C."/>
            <person name="Hsu Y.H."/>
            <person name="Young C.C."/>
        </authorList>
    </citation>
    <scope>NUCLEOTIDE SEQUENCE [LARGE SCALE GENOMIC DNA]</scope>
    <source>
        <strain evidence="13 14">KCTC 52183</strain>
    </source>
</reference>
<evidence type="ECO:0000256" key="8">
    <source>
        <dbReference type="ARBA" id="ARBA00023239"/>
    </source>
</evidence>
<dbReference type="Proteomes" id="UP000291301">
    <property type="component" value="Unassembled WGS sequence"/>
</dbReference>
<evidence type="ECO:0000256" key="4">
    <source>
        <dbReference type="ARBA" id="ARBA00011037"/>
    </source>
</evidence>
<evidence type="ECO:0000256" key="10">
    <source>
        <dbReference type="PIRSR" id="PIRSR001399-1"/>
    </source>
</evidence>
<dbReference type="OrthoDB" id="9790793at2"/>
<comment type="caution">
    <text evidence="13">The sequence shown here is derived from an EMBL/GenBank/DDBJ whole genome shotgun (WGS) entry which is preliminary data.</text>
</comment>
<evidence type="ECO:0000256" key="1">
    <source>
        <dbReference type="ARBA" id="ARBA00001864"/>
    </source>
</evidence>
<dbReference type="NCBIfam" id="NF003804">
    <property type="entry name" value="PRK05395.1-1"/>
    <property type="match status" value="1"/>
</dbReference>
<evidence type="ECO:0000256" key="5">
    <source>
        <dbReference type="ARBA" id="ARBA00011193"/>
    </source>
</evidence>
<protein>
    <recommendedName>
        <fullName evidence="6 9">3-dehydroquinate dehydratase</fullName>
        <shortName evidence="9">3-dehydroquinase</shortName>
        <ecNumber evidence="6 9">4.2.1.10</ecNumber>
    </recommendedName>
    <alternativeName>
        <fullName evidence="9">Type II DHQase</fullName>
    </alternativeName>
</protein>
<dbReference type="PROSITE" id="PS01029">
    <property type="entry name" value="DEHYDROQUINASE_II"/>
    <property type="match status" value="1"/>
</dbReference>
<keyword evidence="9" id="KW-0028">Amino-acid biosynthesis</keyword>
<feature type="binding site" evidence="9 11">
    <location>
        <position position="88"/>
    </location>
    <ligand>
        <name>substrate</name>
    </ligand>
</feature>
<evidence type="ECO:0000256" key="9">
    <source>
        <dbReference type="HAMAP-Rule" id="MF_00169"/>
    </source>
</evidence>